<evidence type="ECO:0000313" key="1">
    <source>
        <dbReference type="EMBL" id="OIQ68185.1"/>
    </source>
</evidence>
<organism evidence="1">
    <name type="scientific">mine drainage metagenome</name>
    <dbReference type="NCBI Taxonomy" id="410659"/>
    <lineage>
        <taxon>unclassified sequences</taxon>
        <taxon>metagenomes</taxon>
        <taxon>ecological metagenomes</taxon>
    </lineage>
</organism>
<dbReference type="Pfam" id="PF14076">
    <property type="entry name" value="DUF4258"/>
    <property type="match status" value="1"/>
</dbReference>
<sequence length="108" mass="12059">MAWGWVGVSRPIVDMGRNASTIEAMQITFTQHALARMAERGISHAEVLATLAQPLRTMDAQNGRKEAQGWIERTGKRQLLRVLYEGDVVVMVITVMATSKFEKYGVQP</sequence>
<dbReference type="EMBL" id="MLJW01005460">
    <property type="protein sequence ID" value="OIQ68185.1"/>
    <property type="molecule type" value="Genomic_DNA"/>
</dbReference>
<evidence type="ECO:0008006" key="2">
    <source>
        <dbReference type="Google" id="ProtNLM"/>
    </source>
</evidence>
<dbReference type="AlphaFoldDB" id="A0A1J5P999"/>
<dbReference type="InterPro" id="IPR025354">
    <property type="entry name" value="DUF4258"/>
</dbReference>
<accession>A0A1J5P999</accession>
<gene>
    <name evidence="1" type="ORF">GALL_502250</name>
</gene>
<protein>
    <recommendedName>
        <fullName evidence="2">DUF4258 domain-containing protein</fullName>
    </recommendedName>
</protein>
<name>A0A1J5P999_9ZZZZ</name>
<comment type="caution">
    <text evidence="1">The sequence shown here is derived from an EMBL/GenBank/DDBJ whole genome shotgun (WGS) entry which is preliminary data.</text>
</comment>
<reference evidence="1" key="1">
    <citation type="submission" date="2016-10" db="EMBL/GenBank/DDBJ databases">
        <title>Sequence of Gallionella enrichment culture.</title>
        <authorList>
            <person name="Poehlein A."/>
            <person name="Muehling M."/>
            <person name="Daniel R."/>
        </authorList>
    </citation>
    <scope>NUCLEOTIDE SEQUENCE</scope>
</reference>
<proteinExistence type="predicted"/>